<evidence type="ECO:0000256" key="8">
    <source>
        <dbReference type="ARBA" id="ARBA00023027"/>
    </source>
</evidence>
<evidence type="ECO:0000256" key="3">
    <source>
        <dbReference type="ARBA" id="ARBA00022642"/>
    </source>
</evidence>
<keyword evidence="13" id="KW-1185">Reference proteome</keyword>
<evidence type="ECO:0000259" key="11">
    <source>
        <dbReference type="Pfam" id="PF01467"/>
    </source>
</evidence>
<dbReference type="AlphaFoldDB" id="A0A0L0WD78"/>
<accession>A0A0L0WD78</accession>
<evidence type="ECO:0000256" key="5">
    <source>
        <dbReference type="ARBA" id="ARBA00022695"/>
    </source>
</evidence>
<dbReference type="GO" id="GO:0009435">
    <property type="term" value="P:NAD+ biosynthetic process"/>
    <property type="evidence" value="ECO:0007669"/>
    <property type="project" value="UniProtKB-UniRule"/>
</dbReference>
<keyword evidence="6 10" id="KW-0547">Nucleotide-binding</keyword>
<dbReference type="UniPathway" id="UPA00253">
    <property type="reaction ID" value="UER00332"/>
</dbReference>
<dbReference type="InterPro" id="IPR004821">
    <property type="entry name" value="Cyt_trans-like"/>
</dbReference>
<evidence type="ECO:0000256" key="9">
    <source>
        <dbReference type="ARBA" id="ARBA00048721"/>
    </source>
</evidence>
<feature type="domain" description="Cytidyltransferase-like" evidence="11">
    <location>
        <begin position="10"/>
        <end position="174"/>
    </location>
</feature>
<dbReference type="PANTHER" id="PTHR39321">
    <property type="entry name" value="NICOTINATE-NUCLEOTIDE ADENYLYLTRANSFERASE-RELATED"/>
    <property type="match status" value="1"/>
</dbReference>
<keyword evidence="7 10" id="KW-0067">ATP-binding</keyword>
<name>A0A0L0WD78_GOTPU</name>
<dbReference type="NCBIfam" id="TIGR00125">
    <property type="entry name" value="cyt_tran_rel"/>
    <property type="match status" value="1"/>
</dbReference>
<evidence type="ECO:0000256" key="1">
    <source>
        <dbReference type="ARBA" id="ARBA00002324"/>
    </source>
</evidence>
<comment type="caution">
    <text evidence="12">The sequence shown here is derived from an EMBL/GenBank/DDBJ whole genome shotgun (WGS) entry which is preliminary data.</text>
</comment>
<dbReference type="HAMAP" id="MF_00244">
    <property type="entry name" value="NaMN_adenylyltr"/>
    <property type="match status" value="1"/>
</dbReference>
<evidence type="ECO:0000256" key="4">
    <source>
        <dbReference type="ARBA" id="ARBA00022679"/>
    </source>
</evidence>
<evidence type="ECO:0000256" key="6">
    <source>
        <dbReference type="ARBA" id="ARBA00022741"/>
    </source>
</evidence>
<dbReference type="PATRIC" id="fig|1503.3.peg.2082"/>
<dbReference type="GO" id="GO:0005524">
    <property type="term" value="F:ATP binding"/>
    <property type="evidence" value="ECO:0007669"/>
    <property type="project" value="UniProtKB-KW"/>
</dbReference>
<dbReference type="RefSeq" id="WP_050354417.1">
    <property type="nucleotide sequence ID" value="NZ_LGSS01000003.1"/>
</dbReference>
<dbReference type="NCBIfam" id="TIGR00482">
    <property type="entry name" value="nicotinate (nicotinamide) nucleotide adenylyltransferase"/>
    <property type="match status" value="1"/>
</dbReference>
<evidence type="ECO:0000313" key="13">
    <source>
        <dbReference type="Proteomes" id="UP000037267"/>
    </source>
</evidence>
<organism evidence="12 13">
    <name type="scientific">Gottschalkia purinilytica</name>
    <name type="common">Clostridium purinilyticum</name>
    <dbReference type="NCBI Taxonomy" id="1503"/>
    <lineage>
        <taxon>Bacteria</taxon>
        <taxon>Bacillati</taxon>
        <taxon>Bacillota</taxon>
        <taxon>Tissierellia</taxon>
        <taxon>Tissierellales</taxon>
        <taxon>Gottschalkiaceae</taxon>
        <taxon>Gottschalkia</taxon>
    </lineage>
</organism>
<dbReference type="OrthoDB" id="5295945at2"/>
<protein>
    <recommendedName>
        <fullName evidence="10">Probable nicotinate-nucleotide adenylyltransferase</fullName>
        <ecNumber evidence="10">2.7.7.18</ecNumber>
    </recommendedName>
    <alternativeName>
        <fullName evidence="10">Deamido-NAD(+) diphosphorylase</fullName>
    </alternativeName>
    <alternativeName>
        <fullName evidence="10">Deamido-NAD(+) pyrophosphorylase</fullName>
    </alternativeName>
    <alternativeName>
        <fullName evidence="10">Nicotinate mononucleotide adenylyltransferase</fullName>
        <shortName evidence="10">NaMN adenylyltransferase</shortName>
    </alternativeName>
</protein>
<dbReference type="SUPFAM" id="SSF52374">
    <property type="entry name" value="Nucleotidylyl transferase"/>
    <property type="match status" value="1"/>
</dbReference>
<evidence type="ECO:0000256" key="10">
    <source>
        <dbReference type="HAMAP-Rule" id="MF_00244"/>
    </source>
</evidence>
<proteinExistence type="inferred from homology"/>
<keyword evidence="5 10" id="KW-0548">Nucleotidyltransferase</keyword>
<dbReference type="CDD" id="cd02165">
    <property type="entry name" value="NMNAT"/>
    <property type="match status" value="1"/>
</dbReference>
<dbReference type="NCBIfam" id="NF000841">
    <property type="entry name" value="PRK00071.1-4"/>
    <property type="match status" value="1"/>
</dbReference>
<evidence type="ECO:0000256" key="2">
    <source>
        <dbReference type="ARBA" id="ARBA00005019"/>
    </source>
</evidence>
<dbReference type="STRING" id="1503.CLPU_3c02130"/>
<dbReference type="EC" id="2.7.7.18" evidence="10"/>
<evidence type="ECO:0000256" key="7">
    <source>
        <dbReference type="ARBA" id="ARBA00022840"/>
    </source>
</evidence>
<comment type="function">
    <text evidence="1 10">Catalyzes the reversible adenylation of nicotinate mononucleotide (NaMN) to nicotinic acid adenine dinucleotide (NaAD).</text>
</comment>
<comment type="catalytic activity">
    <reaction evidence="9 10">
        <text>nicotinate beta-D-ribonucleotide + ATP + H(+) = deamido-NAD(+) + diphosphate</text>
        <dbReference type="Rhea" id="RHEA:22860"/>
        <dbReference type="ChEBI" id="CHEBI:15378"/>
        <dbReference type="ChEBI" id="CHEBI:30616"/>
        <dbReference type="ChEBI" id="CHEBI:33019"/>
        <dbReference type="ChEBI" id="CHEBI:57502"/>
        <dbReference type="ChEBI" id="CHEBI:58437"/>
        <dbReference type="EC" id="2.7.7.18"/>
    </reaction>
</comment>
<keyword evidence="4 10" id="KW-0808">Transferase</keyword>
<dbReference type="GO" id="GO:0004515">
    <property type="term" value="F:nicotinate-nucleotide adenylyltransferase activity"/>
    <property type="evidence" value="ECO:0007669"/>
    <property type="project" value="UniProtKB-UniRule"/>
</dbReference>
<dbReference type="Proteomes" id="UP000037267">
    <property type="component" value="Unassembled WGS sequence"/>
</dbReference>
<gene>
    <name evidence="10 12" type="primary">nadD</name>
    <name evidence="12" type="ORF">CLPU_3c02130</name>
</gene>
<sequence length="201" mass="23366">MNKKVKKYGIMGGTFDPIHMGHLVIAEEARYKFELDKVIFIPTGNPPHKKEKNVTLGYHRYEMTLLATLTNPYFEVSSIELDRKGLTYTIDTMSYFKEKYKDDVEFYFITGADSLLDLHTWKDSDKLLQMCKFIGATRPGFDLDGINVSCKYKKNVCTITIPELQVSSTDIRNRIKKGMPVTYLLPHLVQEYIEKNNLYRE</sequence>
<comment type="pathway">
    <text evidence="2 10">Cofactor biosynthesis; NAD(+) biosynthesis; deamido-NAD(+) from nicotinate D-ribonucleotide: step 1/1.</text>
</comment>
<dbReference type="NCBIfam" id="NF000840">
    <property type="entry name" value="PRK00071.1-3"/>
    <property type="match status" value="1"/>
</dbReference>
<dbReference type="EMBL" id="LGSS01000003">
    <property type="protein sequence ID" value="KNF09434.1"/>
    <property type="molecule type" value="Genomic_DNA"/>
</dbReference>
<dbReference type="PANTHER" id="PTHR39321:SF3">
    <property type="entry name" value="PHOSPHOPANTETHEINE ADENYLYLTRANSFERASE"/>
    <property type="match status" value="1"/>
</dbReference>
<reference evidence="13" key="1">
    <citation type="submission" date="2015-07" db="EMBL/GenBank/DDBJ databases">
        <title>Draft genome sequence of the purine-degrading Gottschalkia purinilyticum DSM 1384 (formerly Clostridium purinilyticum).</title>
        <authorList>
            <person name="Poehlein A."/>
            <person name="Schiel-Bengelsdorf B."/>
            <person name="Bengelsdorf F.R."/>
            <person name="Daniel R."/>
            <person name="Duerre P."/>
        </authorList>
    </citation>
    <scope>NUCLEOTIDE SEQUENCE [LARGE SCALE GENOMIC DNA]</scope>
    <source>
        <strain evidence="13">DSM 1384</strain>
    </source>
</reference>
<dbReference type="InterPro" id="IPR014729">
    <property type="entry name" value="Rossmann-like_a/b/a_fold"/>
</dbReference>
<keyword evidence="3 10" id="KW-0662">Pyridine nucleotide biosynthesis</keyword>
<evidence type="ECO:0000313" key="12">
    <source>
        <dbReference type="EMBL" id="KNF09434.1"/>
    </source>
</evidence>
<dbReference type="Pfam" id="PF01467">
    <property type="entry name" value="CTP_transf_like"/>
    <property type="match status" value="1"/>
</dbReference>
<comment type="similarity">
    <text evidence="10">Belongs to the NadD family.</text>
</comment>
<keyword evidence="8 10" id="KW-0520">NAD</keyword>
<dbReference type="Gene3D" id="3.40.50.620">
    <property type="entry name" value="HUPs"/>
    <property type="match status" value="1"/>
</dbReference>
<dbReference type="InterPro" id="IPR005248">
    <property type="entry name" value="NadD/NMNAT"/>
</dbReference>